<comment type="catalytic activity">
    <reaction evidence="10">
        <text>a 5,6-dihydrouridine in tRNA + NADP(+) = a uridine in tRNA + NADPH + H(+)</text>
        <dbReference type="Rhea" id="RHEA:23624"/>
        <dbReference type="Rhea" id="RHEA-COMP:13339"/>
        <dbReference type="Rhea" id="RHEA-COMP:13887"/>
        <dbReference type="ChEBI" id="CHEBI:15378"/>
        <dbReference type="ChEBI" id="CHEBI:57783"/>
        <dbReference type="ChEBI" id="CHEBI:58349"/>
        <dbReference type="ChEBI" id="CHEBI:65315"/>
        <dbReference type="ChEBI" id="CHEBI:74443"/>
    </reaction>
</comment>
<evidence type="ECO:0000256" key="10">
    <source>
        <dbReference type="ARBA" id="ARBA00048205"/>
    </source>
</evidence>
<comment type="caution">
    <text evidence="14">The sequence shown here is derived from an EMBL/GenBank/DDBJ whole genome shotgun (WGS) entry which is preliminary data.</text>
</comment>
<gene>
    <name evidence="14" type="ORF">J2Z35_000081</name>
</gene>
<keyword evidence="9 12" id="KW-0560">Oxidoreductase</keyword>
<evidence type="ECO:0000256" key="3">
    <source>
        <dbReference type="ARBA" id="ARBA00022555"/>
    </source>
</evidence>
<evidence type="ECO:0000256" key="4">
    <source>
        <dbReference type="ARBA" id="ARBA00022630"/>
    </source>
</evidence>
<evidence type="ECO:0000313" key="14">
    <source>
        <dbReference type="EMBL" id="MBP2026292.1"/>
    </source>
</evidence>
<keyword evidence="3" id="KW-0820">tRNA-binding</keyword>
<organism evidence="14 15">
    <name type="scientific">Acetoanaerobium pronyense</name>
    <dbReference type="NCBI Taxonomy" id="1482736"/>
    <lineage>
        <taxon>Bacteria</taxon>
        <taxon>Bacillati</taxon>
        <taxon>Bacillota</taxon>
        <taxon>Clostridia</taxon>
        <taxon>Peptostreptococcales</taxon>
        <taxon>Filifactoraceae</taxon>
        <taxon>Acetoanaerobium</taxon>
    </lineage>
</organism>
<keyword evidence="6 12" id="KW-0819">tRNA processing</keyword>
<dbReference type="InterPro" id="IPR013785">
    <property type="entry name" value="Aldolase_TIM"/>
</dbReference>
<evidence type="ECO:0000256" key="1">
    <source>
        <dbReference type="ARBA" id="ARBA00001917"/>
    </source>
</evidence>
<keyword evidence="15" id="KW-1185">Reference proteome</keyword>
<evidence type="ECO:0000256" key="2">
    <source>
        <dbReference type="ARBA" id="ARBA00002790"/>
    </source>
</evidence>
<dbReference type="GO" id="GO:0016491">
    <property type="term" value="F:oxidoreductase activity"/>
    <property type="evidence" value="ECO:0007669"/>
    <property type="project" value="UniProtKB-KW"/>
</dbReference>
<dbReference type="InterPro" id="IPR024036">
    <property type="entry name" value="tRNA-dHydroUridine_Synthase_C"/>
</dbReference>
<keyword evidence="4 12" id="KW-0285">Flavoprotein</keyword>
<feature type="domain" description="DUS-like FMN-binding" evidence="13">
    <location>
        <begin position="14"/>
        <end position="319"/>
    </location>
</feature>
<comment type="similarity">
    <text evidence="12">Belongs to the dus family.</text>
</comment>
<comment type="cofactor">
    <cofactor evidence="1 12">
        <name>FMN</name>
        <dbReference type="ChEBI" id="CHEBI:58210"/>
    </cofactor>
</comment>
<reference evidence="14 15" key="1">
    <citation type="submission" date="2021-03" db="EMBL/GenBank/DDBJ databases">
        <title>Genomic Encyclopedia of Type Strains, Phase IV (KMG-IV): sequencing the most valuable type-strain genomes for metagenomic binning, comparative biology and taxonomic classification.</title>
        <authorList>
            <person name="Goeker M."/>
        </authorList>
    </citation>
    <scope>NUCLEOTIDE SEQUENCE [LARGE SCALE GENOMIC DNA]</scope>
    <source>
        <strain evidence="14 15">DSM 27512</strain>
    </source>
</reference>
<evidence type="ECO:0000256" key="11">
    <source>
        <dbReference type="ARBA" id="ARBA00048802"/>
    </source>
</evidence>
<keyword evidence="5 12" id="KW-0288">FMN</keyword>
<dbReference type="RefSeq" id="WP_209658526.1">
    <property type="nucleotide sequence ID" value="NZ_JAGGLI010000001.1"/>
</dbReference>
<evidence type="ECO:0000259" key="13">
    <source>
        <dbReference type="Pfam" id="PF01207"/>
    </source>
</evidence>
<proteinExistence type="inferred from homology"/>
<evidence type="ECO:0000256" key="9">
    <source>
        <dbReference type="ARBA" id="ARBA00023002"/>
    </source>
</evidence>
<comment type="function">
    <text evidence="2 12">Catalyzes the synthesis of 5,6-dihydrouridine (D), a modified base found in the D-loop of most tRNAs, via the reduction of the C5-C6 double bond in target uridines.</text>
</comment>
<dbReference type="PROSITE" id="PS01136">
    <property type="entry name" value="UPF0034"/>
    <property type="match status" value="1"/>
</dbReference>
<dbReference type="Gene3D" id="1.10.1200.80">
    <property type="entry name" value="Putative flavin oxidoreducatase, domain 2"/>
    <property type="match status" value="1"/>
</dbReference>
<name>A0ABS4KEU4_9FIRM</name>
<keyword evidence="8" id="KW-0694">RNA-binding</keyword>
<comment type="catalytic activity">
    <reaction evidence="11">
        <text>a 5,6-dihydrouridine in tRNA + NAD(+) = a uridine in tRNA + NADH + H(+)</text>
        <dbReference type="Rhea" id="RHEA:54452"/>
        <dbReference type="Rhea" id="RHEA-COMP:13339"/>
        <dbReference type="Rhea" id="RHEA-COMP:13887"/>
        <dbReference type="ChEBI" id="CHEBI:15378"/>
        <dbReference type="ChEBI" id="CHEBI:57540"/>
        <dbReference type="ChEBI" id="CHEBI:57945"/>
        <dbReference type="ChEBI" id="CHEBI:65315"/>
        <dbReference type="ChEBI" id="CHEBI:74443"/>
    </reaction>
</comment>
<dbReference type="PANTHER" id="PTHR45846:SF1">
    <property type="entry name" value="TRNA-DIHYDROURIDINE(47) SYNTHASE [NAD(P)(+)]-LIKE"/>
    <property type="match status" value="1"/>
</dbReference>
<evidence type="ECO:0000256" key="6">
    <source>
        <dbReference type="ARBA" id="ARBA00022694"/>
    </source>
</evidence>
<dbReference type="Proteomes" id="UP001314903">
    <property type="component" value="Unassembled WGS sequence"/>
</dbReference>
<evidence type="ECO:0000256" key="12">
    <source>
        <dbReference type="PIRNR" id="PIRNR006621"/>
    </source>
</evidence>
<dbReference type="InterPro" id="IPR035587">
    <property type="entry name" value="DUS-like_FMN-bd"/>
</dbReference>
<dbReference type="InterPro" id="IPR018517">
    <property type="entry name" value="tRNA_hU_synthase_CS"/>
</dbReference>
<evidence type="ECO:0000256" key="7">
    <source>
        <dbReference type="ARBA" id="ARBA00022857"/>
    </source>
</evidence>
<dbReference type="Gene3D" id="3.20.20.70">
    <property type="entry name" value="Aldolase class I"/>
    <property type="match status" value="1"/>
</dbReference>
<dbReference type="InterPro" id="IPR001269">
    <property type="entry name" value="DUS_fam"/>
</dbReference>
<evidence type="ECO:0000256" key="8">
    <source>
        <dbReference type="ARBA" id="ARBA00022884"/>
    </source>
</evidence>
<dbReference type="Pfam" id="PF01207">
    <property type="entry name" value="Dus"/>
    <property type="match status" value="1"/>
</dbReference>
<keyword evidence="7" id="KW-0521">NADP</keyword>
<dbReference type="NCBIfam" id="TIGR00737">
    <property type="entry name" value="nifR3_yhdG"/>
    <property type="match status" value="1"/>
</dbReference>
<dbReference type="EMBL" id="JAGGLI010000001">
    <property type="protein sequence ID" value="MBP2026292.1"/>
    <property type="molecule type" value="Genomic_DNA"/>
</dbReference>
<dbReference type="PIRSF" id="PIRSF006621">
    <property type="entry name" value="Dus"/>
    <property type="match status" value="1"/>
</dbReference>
<dbReference type="PANTHER" id="PTHR45846">
    <property type="entry name" value="TRNA-DIHYDROURIDINE(47) SYNTHASE [NAD(P)(+)]-LIKE"/>
    <property type="match status" value="1"/>
</dbReference>
<evidence type="ECO:0000313" key="15">
    <source>
        <dbReference type="Proteomes" id="UP001314903"/>
    </source>
</evidence>
<dbReference type="InterPro" id="IPR004652">
    <property type="entry name" value="DusB-like"/>
</dbReference>
<dbReference type="EC" id="1.3.1.-" evidence="12"/>
<sequence length="322" mass="36275">MKIGSFVPEGKVFLAPMAGVTDLPFRLICKKHKASLLYTEMINSKAVCYEDKNTFEMIKVEAEEQPVVVQIFGSEPEFMGESAKILTSLNRFAMIDINMGCPAPKVIKNGDGSALMKNPELAAEIVKSVKKNTNLPVTVKIRKGWDEKNVNAVSFASLMEKSGADAITVHGRTREQYYSGKADWDIIKEVKNTLNIPVIANGDIFTFEDAKNILSHTKADALMIGRGAQGNPFIFKEIYDYINEDSIIEQISDSHKINTAINHYHLALKYKDEHKAVREMRKHIGWYLKGMKNSASFKEELNHLTNPEEVINKLRDYLESLT</sequence>
<dbReference type="SUPFAM" id="SSF51395">
    <property type="entry name" value="FMN-linked oxidoreductases"/>
    <property type="match status" value="1"/>
</dbReference>
<protein>
    <recommendedName>
        <fullName evidence="12">tRNA-dihydrouridine synthase</fullName>
        <ecNumber evidence="12">1.3.1.-</ecNumber>
    </recommendedName>
</protein>
<evidence type="ECO:0000256" key="5">
    <source>
        <dbReference type="ARBA" id="ARBA00022643"/>
    </source>
</evidence>
<accession>A0ABS4KEU4</accession>
<dbReference type="CDD" id="cd02801">
    <property type="entry name" value="DUS_like_FMN"/>
    <property type="match status" value="1"/>
</dbReference>